<organism evidence="1 2">
    <name type="scientific">Bacillus cytotoxicus</name>
    <dbReference type="NCBI Taxonomy" id="580165"/>
    <lineage>
        <taxon>Bacteria</taxon>
        <taxon>Bacillati</taxon>
        <taxon>Bacillota</taxon>
        <taxon>Bacilli</taxon>
        <taxon>Bacillales</taxon>
        <taxon>Bacillaceae</taxon>
        <taxon>Bacillus</taxon>
        <taxon>Bacillus cereus group</taxon>
    </lineage>
</organism>
<comment type="caution">
    <text evidence="1">The sequence shown here is derived from an EMBL/GenBank/DDBJ whole genome shotgun (WGS) entry which is preliminary data.</text>
</comment>
<protein>
    <submittedName>
        <fullName evidence="1">Uncharacterized protein</fullName>
    </submittedName>
</protein>
<evidence type="ECO:0000313" key="2">
    <source>
        <dbReference type="Proteomes" id="UP001202289"/>
    </source>
</evidence>
<reference evidence="1" key="1">
    <citation type="submission" date="2022-05" db="EMBL/GenBank/DDBJ databases">
        <title>Comparative Genomics of Spacecraft Associated Microbes.</title>
        <authorList>
            <person name="Tran M.T."/>
            <person name="Wright A."/>
            <person name="Seuylemezian A."/>
            <person name="Eisen J."/>
            <person name="Coil D."/>
        </authorList>
    </citation>
    <scope>NUCLEOTIDE SEQUENCE</scope>
    <source>
        <strain evidence="1">FAIRING 10M-2.2</strain>
    </source>
</reference>
<proteinExistence type="predicted"/>
<gene>
    <name evidence="1" type="ORF">M3215_16090</name>
</gene>
<evidence type="ECO:0000313" key="1">
    <source>
        <dbReference type="EMBL" id="MCM3737277.1"/>
    </source>
</evidence>
<keyword evidence="2" id="KW-1185">Reference proteome</keyword>
<accession>A0ACC6AB87</accession>
<dbReference type="EMBL" id="JAMBOP010000021">
    <property type="protein sequence ID" value="MCM3737277.1"/>
    <property type="molecule type" value="Genomic_DNA"/>
</dbReference>
<dbReference type="Proteomes" id="UP001202289">
    <property type="component" value="Unassembled WGS sequence"/>
</dbReference>
<sequence length="1065" mass="125442">MIPYRISFTGIRDYKPTNIDLSGKQEHILIAGANGAGKSTLTFCWGAVMASSKVNIEGLRSKNLPDNQVWRAKIELIFENNGFVDAAKFVRFMLVLEQTPGHPLKKEYYIAEGDRVDEWDHETRFSSADKHFNFREYKRVLLQKYKVDPDAFYLIWYQQDVNQFAVMKPEERFRIFSEMTGIENIQKSWETFKDQEREAEAAMRTARNNQMQYKFDLEIWEKEKNRYESQQVRIKEGLVQYKTALCTLEEYYEAERMKYKNELEEVSRALEEKYEETAQAEESISVLETELVQQQNHFQEAEKDLELLEENIAQHKEKSKTAQRELTGIKEDIKDVTERVKGISISETQVYEEKTTKEQQLQEAEREKAQTEQAIKNESDKCNKLIDQIAELKIQVKADEKAVTDAKSYIEQYTSSFAVEKQQQETEMLLRQTKDDAALLTQELRKKREEKKQIELNRYVSPRQEEGLRYFKRLGIQAYPLRDLIELEENAVLRSEDLLNTIKYAIFVEAKEFTPPNDLYYVPLPLIIPTESVISLPKYQLKIKENDQFVSVAMKALWWVKQFFTGEQPSIWQGVLRDVRGLRGAQEKAEYILSEKAMLQRLKETENWIEVHENKLSQYNLGIEKLTDKENGLRDIVYKVRDAEAVLQQTGDRAFRIESLERKREEKQKFEEQIQELRRIDQALHTHIERLKERIEVLKGYVAIYEELHKEQEKIARMQELEQLQMTLSHQMKALESQKDEVEDTCNQLEDKCNKLNRDIKNEKQDLETLHSYVQQLEKKKQRTQDSFITEEEKLVTTQRQSKDADDTYRKLLEQIGWQKKTENWSEKMAISQRQEAKIMLEGALQEKVNPLAPENYAKMKEEYEKSNEEVHNSGQILTDIRENMKTMKERLETTIQMNVHKIHKKFEQYMEKFHFEGKVEWDMDTNKHGEMRYYLYIKARKKGHRGKMEDISAKGRGGKVGSGVSGGEESLSSLLFALALLQTIEASPGYIILDEYDSALDDNRKEKVFTLFEEELERKMLIVSPKSHDSKYLQHFSKSLTVMHEASVPVSRIVQIQRKRGSQV</sequence>
<name>A0ACC6AB87_9BACI</name>